<feature type="domain" description="N-acetyltransferase" evidence="1">
    <location>
        <begin position="3"/>
        <end position="139"/>
    </location>
</feature>
<evidence type="ECO:0000313" key="3">
    <source>
        <dbReference type="Proteomes" id="UP000623440"/>
    </source>
</evidence>
<sequence>MISNIRNLIASDLDQIEPILMAAYSEPNSFKSELRRYLILQPDGWLVAESDNALVGMVGAVDYGAFAYIGMMAVDPAFQRQGIGKRLIGHLLDWLDGRGCHLMLLDATEMGAKLYTKLGFIEDEPTLVFEQLDYPKSLCSYKCVSQLCAAELSGLTIFDAQIFGAERQAVFATFLAEIPKRAFLARNVAGQITGYLFAQASTLGPWAASTPEVAEALLATALNLSFSDKLQVFVPGFNKAATSLLMRYGFSKKRVQHHLRRGDSASPGQRFMLYGLASLSIG</sequence>
<protein>
    <submittedName>
        <fullName evidence="2">GNAT family N-acetyltransferase</fullName>
    </submittedName>
</protein>
<dbReference type="InterPro" id="IPR000182">
    <property type="entry name" value="GNAT_dom"/>
</dbReference>
<name>A0ABR8E103_9NOSO</name>
<reference evidence="2 3" key="1">
    <citation type="journal article" date="2020" name="ISME J.">
        <title>Comparative genomics reveals insights into cyanobacterial evolution and habitat adaptation.</title>
        <authorList>
            <person name="Chen M.Y."/>
            <person name="Teng W.K."/>
            <person name="Zhao L."/>
            <person name="Hu C.X."/>
            <person name="Zhou Y.K."/>
            <person name="Han B.P."/>
            <person name="Song L.R."/>
            <person name="Shu W.S."/>
        </authorList>
    </citation>
    <scope>NUCLEOTIDE SEQUENCE [LARGE SCALE GENOMIC DNA]</scope>
    <source>
        <strain evidence="2 3">FACHB-838</strain>
    </source>
</reference>
<evidence type="ECO:0000259" key="1">
    <source>
        <dbReference type="PROSITE" id="PS51186"/>
    </source>
</evidence>
<dbReference type="Pfam" id="PF00583">
    <property type="entry name" value="Acetyltransf_1"/>
    <property type="match status" value="1"/>
</dbReference>
<dbReference type="PROSITE" id="PS51186">
    <property type="entry name" value="GNAT"/>
    <property type="match status" value="1"/>
</dbReference>
<dbReference type="InterPro" id="IPR041496">
    <property type="entry name" value="YitH/HolE_GNAT"/>
</dbReference>
<gene>
    <name evidence="2" type="ORF">H6G97_37155</name>
</gene>
<dbReference type="Pfam" id="PF18014">
    <property type="entry name" value="Acetyltransf_18"/>
    <property type="match status" value="1"/>
</dbReference>
<dbReference type="Proteomes" id="UP000623440">
    <property type="component" value="Unassembled WGS sequence"/>
</dbReference>
<proteinExistence type="predicted"/>
<evidence type="ECO:0000313" key="2">
    <source>
        <dbReference type="EMBL" id="MBD2534791.1"/>
    </source>
</evidence>
<dbReference type="RefSeq" id="WP_190945631.1">
    <property type="nucleotide sequence ID" value="NZ_JACJSI010000195.1"/>
</dbReference>
<dbReference type="PANTHER" id="PTHR47237">
    <property type="entry name" value="SLL0310 PROTEIN"/>
    <property type="match status" value="1"/>
</dbReference>
<dbReference type="InterPro" id="IPR016181">
    <property type="entry name" value="Acyl_CoA_acyltransferase"/>
</dbReference>
<dbReference type="PANTHER" id="PTHR47237:SF2">
    <property type="entry name" value="BLL4206 PROTEIN"/>
    <property type="match status" value="1"/>
</dbReference>
<dbReference type="SUPFAM" id="SSF55729">
    <property type="entry name" value="Acyl-CoA N-acyltransferases (Nat)"/>
    <property type="match status" value="1"/>
</dbReference>
<dbReference type="EMBL" id="JACJSI010000195">
    <property type="protein sequence ID" value="MBD2534791.1"/>
    <property type="molecule type" value="Genomic_DNA"/>
</dbReference>
<organism evidence="2 3">
    <name type="scientific">Nostoc flagelliforme FACHB-838</name>
    <dbReference type="NCBI Taxonomy" id="2692904"/>
    <lineage>
        <taxon>Bacteria</taxon>
        <taxon>Bacillati</taxon>
        <taxon>Cyanobacteriota</taxon>
        <taxon>Cyanophyceae</taxon>
        <taxon>Nostocales</taxon>
        <taxon>Nostocaceae</taxon>
        <taxon>Nostoc</taxon>
    </lineage>
</organism>
<accession>A0ABR8E103</accession>
<comment type="caution">
    <text evidence="2">The sequence shown here is derived from an EMBL/GenBank/DDBJ whole genome shotgun (WGS) entry which is preliminary data.</text>
</comment>
<dbReference type="InterPro" id="IPR052729">
    <property type="entry name" value="Acyl/Acetyltrans_Enzymes"/>
</dbReference>
<dbReference type="CDD" id="cd04301">
    <property type="entry name" value="NAT_SF"/>
    <property type="match status" value="1"/>
</dbReference>
<keyword evidence="3" id="KW-1185">Reference proteome</keyword>
<dbReference type="Gene3D" id="3.40.630.90">
    <property type="match status" value="1"/>
</dbReference>
<dbReference type="Gene3D" id="3.40.630.30">
    <property type="match status" value="1"/>
</dbReference>